<dbReference type="EMBL" id="JXTC01000057">
    <property type="protein sequence ID" value="PON93684.1"/>
    <property type="molecule type" value="Genomic_DNA"/>
</dbReference>
<protein>
    <submittedName>
        <fullName evidence="2">Uncharacterized protein</fullName>
    </submittedName>
</protein>
<gene>
    <name evidence="2" type="ORF">TorRG33x02_106680</name>
</gene>
<dbReference type="Proteomes" id="UP000237000">
    <property type="component" value="Unassembled WGS sequence"/>
</dbReference>
<name>A0A2P5F7B3_TREOI</name>
<organism evidence="2 3">
    <name type="scientific">Trema orientale</name>
    <name type="common">Charcoal tree</name>
    <name type="synonym">Celtis orientalis</name>
    <dbReference type="NCBI Taxonomy" id="63057"/>
    <lineage>
        <taxon>Eukaryota</taxon>
        <taxon>Viridiplantae</taxon>
        <taxon>Streptophyta</taxon>
        <taxon>Embryophyta</taxon>
        <taxon>Tracheophyta</taxon>
        <taxon>Spermatophyta</taxon>
        <taxon>Magnoliopsida</taxon>
        <taxon>eudicotyledons</taxon>
        <taxon>Gunneridae</taxon>
        <taxon>Pentapetalae</taxon>
        <taxon>rosids</taxon>
        <taxon>fabids</taxon>
        <taxon>Rosales</taxon>
        <taxon>Cannabaceae</taxon>
        <taxon>Trema</taxon>
    </lineage>
</organism>
<proteinExistence type="predicted"/>
<dbReference type="InParanoid" id="A0A2P5F7B3"/>
<dbReference type="AlphaFoldDB" id="A0A2P5F7B3"/>
<keyword evidence="3" id="KW-1185">Reference proteome</keyword>
<accession>A0A2P5F7B3</accession>
<comment type="caution">
    <text evidence="2">The sequence shown here is derived from an EMBL/GenBank/DDBJ whole genome shotgun (WGS) entry which is preliminary data.</text>
</comment>
<evidence type="ECO:0000313" key="3">
    <source>
        <dbReference type="Proteomes" id="UP000237000"/>
    </source>
</evidence>
<sequence length="332" mass="35254">MEAPPSVVTNGELPAMDSPPSPSLPPPPPSRVMNGELPATDSLPSPSLPLPLLLPAPTLIYSGKCIPIPFPVTKPPIISITRMWFKNLPAKCILVPSVVLESPIISTVLSVVQESSGRVTNRELQATDSPLPLPPPASTLVYSRRCIPVPSIVPEPPVIFTTPSVVQEFSGGVTNGELPATDSPLPPPRPAPTLVYSRRRIPVPPPMLEPLVISITPPIVRESSSGVLNRELSATDSHPPPPPPLPPLAPSVVYSHRCIHVPFTMPEPPVIFATLSVVQESSSGVINEELLATDSPPPLPAPAPTLFYSRKRIPIPPPVPEPSVISFSRAVC</sequence>
<evidence type="ECO:0000256" key="1">
    <source>
        <dbReference type="SAM" id="MobiDB-lite"/>
    </source>
</evidence>
<reference evidence="3" key="1">
    <citation type="submission" date="2016-06" db="EMBL/GenBank/DDBJ databases">
        <title>Parallel loss of symbiosis genes in relatives of nitrogen-fixing non-legume Parasponia.</title>
        <authorList>
            <person name="Van Velzen R."/>
            <person name="Holmer R."/>
            <person name="Bu F."/>
            <person name="Rutten L."/>
            <person name="Van Zeijl A."/>
            <person name="Liu W."/>
            <person name="Santuari L."/>
            <person name="Cao Q."/>
            <person name="Sharma T."/>
            <person name="Shen D."/>
            <person name="Roswanjaya Y."/>
            <person name="Wardhani T."/>
            <person name="Kalhor M.S."/>
            <person name="Jansen J."/>
            <person name="Van den Hoogen J."/>
            <person name="Gungor B."/>
            <person name="Hartog M."/>
            <person name="Hontelez J."/>
            <person name="Verver J."/>
            <person name="Yang W.-C."/>
            <person name="Schijlen E."/>
            <person name="Repin R."/>
            <person name="Schilthuizen M."/>
            <person name="Schranz E."/>
            <person name="Heidstra R."/>
            <person name="Miyata K."/>
            <person name="Fedorova E."/>
            <person name="Kohlen W."/>
            <person name="Bisseling T."/>
            <person name="Smit S."/>
            <person name="Geurts R."/>
        </authorList>
    </citation>
    <scope>NUCLEOTIDE SEQUENCE [LARGE SCALE GENOMIC DNA]</scope>
    <source>
        <strain evidence="3">cv. RG33-2</strain>
    </source>
</reference>
<evidence type="ECO:0000313" key="2">
    <source>
        <dbReference type="EMBL" id="PON93684.1"/>
    </source>
</evidence>
<feature type="compositionally biased region" description="Pro residues" evidence="1">
    <location>
        <begin position="17"/>
        <end position="30"/>
    </location>
</feature>
<feature type="region of interest" description="Disordered" evidence="1">
    <location>
        <begin position="1"/>
        <end position="41"/>
    </location>
</feature>